<evidence type="ECO:0000313" key="4">
    <source>
        <dbReference type="EMBL" id="MFC1399991.1"/>
    </source>
</evidence>
<name>A0ABV6UEY1_9ACTN</name>
<evidence type="ECO:0000313" key="5">
    <source>
        <dbReference type="Proteomes" id="UP001592528"/>
    </source>
</evidence>
<feature type="transmembrane region" description="Helical" evidence="2">
    <location>
        <begin position="148"/>
        <end position="170"/>
    </location>
</feature>
<keyword evidence="2" id="KW-1133">Transmembrane helix</keyword>
<protein>
    <submittedName>
        <fullName evidence="4">PQQ-binding-like beta-propeller repeat protein</fullName>
    </submittedName>
</protein>
<dbReference type="PANTHER" id="PTHR34512">
    <property type="entry name" value="CELL SURFACE PROTEIN"/>
    <property type="match status" value="1"/>
</dbReference>
<dbReference type="InterPro" id="IPR011047">
    <property type="entry name" value="Quinoprotein_ADH-like_sf"/>
</dbReference>
<sequence>MPTQTYTPGVPQQAPPASADGGIAYAPTQAYNPAAAGPGTPPAPQPQAPQQQPGAWPAGGATGAYPSVQHGGYGYPQPQTPQAAPPGYPQGYPPQQQGYPPQQGYPAPQAYPQQQGYPPQQGYPQQGYPQQGGYPPPQPPRRRLGGGAIAGIVAGVVVLACIAVVGVMIANNGSKKAGSMLSKAWSVPAQGSDDKLIGSWLTSTALVRSSSATGVTAYSIADGSKSWTLTPPSSAQTPCAMSPTMTSDGIGTMAFGSDDNSCSVFAGVDSRTGKILWTVPLTSASNSVAMSASTYIQGSVATIVSGDRVGGFDTRTGAQVWGLKPRGDYCNESSVATTGIVLVDDFCADVKPSYTLTALNASTGKQMWRKTESDHTDVSSLLNGSPLVSVVSTSGDTSLQMYDANGGNGKTLQTPNLKLNEYHEVTASLPGQLLVVQGDEDLSSDNGSTAGNIVAFNLATGAEAWTYDGESNHGALLAQSTGDGKLYALSTGTYSGSPHFVSLDPTTGKSTVLGALPSDTDGWTFSDGMLYATNDGGLIALSSYGDEAAVSMYHK</sequence>
<accession>A0ABV6UEY1</accession>
<feature type="compositionally biased region" description="Pro residues" evidence="1">
    <location>
        <begin position="83"/>
        <end position="92"/>
    </location>
</feature>
<feature type="compositionally biased region" description="Low complexity" evidence="1">
    <location>
        <begin position="48"/>
        <end position="59"/>
    </location>
</feature>
<comment type="caution">
    <text evidence="4">The sequence shown here is derived from an EMBL/GenBank/DDBJ whole genome shotgun (WGS) entry which is preliminary data.</text>
</comment>
<feature type="region of interest" description="Disordered" evidence="1">
    <location>
        <begin position="1"/>
        <end position="143"/>
    </location>
</feature>
<proteinExistence type="predicted"/>
<dbReference type="RefSeq" id="WP_030250585.1">
    <property type="nucleotide sequence ID" value="NZ_JBHEZZ010000001.1"/>
</dbReference>
<dbReference type="InterPro" id="IPR002372">
    <property type="entry name" value="PQQ_rpt_dom"/>
</dbReference>
<dbReference type="EMBL" id="JBHEZZ010000001">
    <property type="protein sequence ID" value="MFC1399991.1"/>
    <property type="molecule type" value="Genomic_DNA"/>
</dbReference>
<dbReference type="Gene3D" id="2.130.10.10">
    <property type="entry name" value="YVTN repeat-like/Quinoprotein amine dehydrogenase"/>
    <property type="match status" value="1"/>
</dbReference>
<evidence type="ECO:0000259" key="3">
    <source>
        <dbReference type="Pfam" id="PF13360"/>
    </source>
</evidence>
<feature type="domain" description="Pyrrolo-quinoline quinone repeat" evidence="3">
    <location>
        <begin position="207"/>
        <end position="300"/>
    </location>
</feature>
<evidence type="ECO:0000256" key="2">
    <source>
        <dbReference type="SAM" id="Phobius"/>
    </source>
</evidence>
<keyword evidence="2" id="KW-0812">Transmembrane</keyword>
<evidence type="ECO:0000256" key="1">
    <source>
        <dbReference type="SAM" id="MobiDB-lite"/>
    </source>
</evidence>
<organism evidence="4 5">
    <name type="scientific">Streptacidiphilus cavernicola</name>
    <dbReference type="NCBI Taxonomy" id="3342716"/>
    <lineage>
        <taxon>Bacteria</taxon>
        <taxon>Bacillati</taxon>
        <taxon>Actinomycetota</taxon>
        <taxon>Actinomycetes</taxon>
        <taxon>Kitasatosporales</taxon>
        <taxon>Streptomycetaceae</taxon>
        <taxon>Streptacidiphilus</taxon>
    </lineage>
</organism>
<feature type="domain" description="Pyrrolo-quinoline quinone repeat" evidence="3">
    <location>
        <begin position="307"/>
        <end position="408"/>
    </location>
</feature>
<dbReference type="Gene3D" id="2.140.10.10">
    <property type="entry name" value="Quinoprotein alcohol dehydrogenase-like superfamily"/>
    <property type="match status" value="1"/>
</dbReference>
<feature type="compositionally biased region" description="Low complexity" evidence="1">
    <location>
        <begin position="93"/>
        <end position="133"/>
    </location>
</feature>
<dbReference type="Pfam" id="PF13360">
    <property type="entry name" value="PQQ_2"/>
    <property type="match status" value="3"/>
</dbReference>
<gene>
    <name evidence="4" type="ORF">ACEZDJ_01640</name>
</gene>
<keyword evidence="5" id="KW-1185">Reference proteome</keyword>
<dbReference type="SMART" id="SM00564">
    <property type="entry name" value="PQQ"/>
    <property type="match status" value="4"/>
</dbReference>
<dbReference type="InterPro" id="IPR018391">
    <property type="entry name" value="PQQ_b-propeller_rpt"/>
</dbReference>
<dbReference type="PANTHER" id="PTHR34512:SF30">
    <property type="entry name" value="OUTER MEMBRANE PROTEIN ASSEMBLY FACTOR BAMB"/>
    <property type="match status" value="1"/>
</dbReference>
<dbReference type="InterPro" id="IPR015943">
    <property type="entry name" value="WD40/YVTN_repeat-like_dom_sf"/>
</dbReference>
<reference evidence="4 5" key="1">
    <citation type="submission" date="2024-09" db="EMBL/GenBank/DDBJ databases">
        <authorList>
            <person name="Lee S.D."/>
        </authorList>
    </citation>
    <scope>NUCLEOTIDE SEQUENCE [LARGE SCALE GENOMIC DNA]</scope>
    <source>
        <strain evidence="4 5">N1-5</strain>
    </source>
</reference>
<dbReference type="SUPFAM" id="SSF50998">
    <property type="entry name" value="Quinoprotein alcohol dehydrogenase-like"/>
    <property type="match status" value="1"/>
</dbReference>
<keyword evidence="2" id="KW-0472">Membrane</keyword>
<feature type="domain" description="Pyrrolo-quinoline quinone repeat" evidence="3">
    <location>
        <begin position="451"/>
        <end position="542"/>
    </location>
</feature>
<dbReference type="Proteomes" id="UP001592528">
    <property type="component" value="Unassembled WGS sequence"/>
</dbReference>